<gene>
    <name evidence="1" type="ORF">TPAB3V08_LOCUS6515</name>
</gene>
<keyword evidence="2" id="KW-1185">Reference proteome</keyword>
<protein>
    <submittedName>
        <fullName evidence="1">Uncharacterized protein</fullName>
    </submittedName>
</protein>
<evidence type="ECO:0000313" key="2">
    <source>
        <dbReference type="Proteomes" id="UP001153148"/>
    </source>
</evidence>
<reference evidence="1" key="1">
    <citation type="submission" date="2021-03" db="EMBL/GenBank/DDBJ databases">
        <authorList>
            <person name="Tran Van P."/>
        </authorList>
    </citation>
    <scope>NUCLEOTIDE SEQUENCE</scope>
</reference>
<sequence length="157" mass="17366">MYTYFVAPGTVLSSLPVTGILGFESRPDILMNATSNDIKDQGNNNAEIMEIVHTQINFYSQIIPKFNAFFKLGLAKYKTLRAHYNLVAQTLGPNGSLDVALALAEINHQRFSTQGQLLRGVLTYLMNDATMSQDRRRSISAVLPYLILDISPGSDPV</sequence>
<organism evidence="1 2">
    <name type="scientific">Timema podura</name>
    <name type="common">Walking stick</name>
    <dbReference type="NCBI Taxonomy" id="61482"/>
    <lineage>
        <taxon>Eukaryota</taxon>
        <taxon>Metazoa</taxon>
        <taxon>Ecdysozoa</taxon>
        <taxon>Arthropoda</taxon>
        <taxon>Hexapoda</taxon>
        <taxon>Insecta</taxon>
        <taxon>Pterygota</taxon>
        <taxon>Neoptera</taxon>
        <taxon>Polyneoptera</taxon>
        <taxon>Phasmatodea</taxon>
        <taxon>Timematodea</taxon>
        <taxon>Timematoidea</taxon>
        <taxon>Timematidae</taxon>
        <taxon>Timema</taxon>
    </lineage>
</organism>
<proteinExistence type="predicted"/>
<comment type="caution">
    <text evidence="1">The sequence shown here is derived from an EMBL/GenBank/DDBJ whole genome shotgun (WGS) entry which is preliminary data.</text>
</comment>
<accession>A0ABN7NVG6</accession>
<evidence type="ECO:0000313" key="1">
    <source>
        <dbReference type="EMBL" id="CAG2059553.1"/>
    </source>
</evidence>
<dbReference type="Proteomes" id="UP001153148">
    <property type="component" value="Unassembled WGS sequence"/>
</dbReference>
<dbReference type="EMBL" id="CAJPIN010009887">
    <property type="protein sequence ID" value="CAG2059553.1"/>
    <property type="molecule type" value="Genomic_DNA"/>
</dbReference>
<name>A0ABN7NVG6_TIMPD</name>